<dbReference type="Pfam" id="PF16074">
    <property type="entry name" value="PilW"/>
    <property type="match status" value="1"/>
</dbReference>
<reference evidence="3" key="2">
    <citation type="submission" date="2019-01" db="EMBL/GenBank/DDBJ databases">
        <title>Genome sequence of Desulfonema ishimotonii strain Tokyo 01.</title>
        <authorList>
            <person name="Fukui M."/>
        </authorList>
    </citation>
    <scope>NUCLEOTIDE SEQUENCE [LARGE SCALE GENOMIC DNA]</scope>
    <source>
        <strain evidence="3">Tokyo 01</strain>
    </source>
</reference>
<dbReference type="Pfam" id="PF07963">
    <property type="entry name" value="N_methyl"/>
    <property type="match status" value="1"/>
</dbReference>
<evidence type="ECO:0000313" key="2">
    <source>
        <dbReference type="EMBL" id="GBC59307.1"/>
    </source>
</evidence>
<keyword evidence="1" id="KW-0812">Transmembrane</keyword>
<dbReference type="InterPro" id="IPR032092">
    <property type="entry name" value="PilW"/>
</dbReference>
<dbReference type="AlphaFoldDB" id="A0A401FQR9"/>
<sequence>MKELFLKKMKRDNSGFTLLELMIVTGIFMLVLIPVLGVFSSSYESYVVQDDISGTQENVRAGMLFMKRDVRMAGSGIKDLITLDGRLYGVEFENGVGDTGSDRLTIVYHNPDSSPCDDGNVPSGTWVCSDLPTVTLKDKMPETATAADVNEELKGSGWDEDCYCGGTLYTKPKFGYRVIITSPKGDMSNLLIVTGVLPLPDKLLNGPFDGFENKVLNTYPNKSTIRFFNEEQVLAVTYYLGGDNNDTLMRNSRSYNDDVGNPQPLAENIEDLQFALYGDFDGDNTVDLETPCDTNGDCINDESLTSLDGDTSDDGLIDSVRVVRISILGRTGTPHRELSPTARPGIEDHTAGSVDYYRRRLLQAEVKVRNLGL</sequence>
<proteinExistence type="predicted"/>
<dbReference type="GO" id="GO:0043683">
    <property type="term" value="P:type IV pilus assembly"/>
    <property type="evidence" value="ECO:0007669"/>
    <property type="project" value="InterPro"/>
</dbReference>
<dbReference type="InterPro" id="IPR012902">
    <property type="entry name" value="N_methyl_site"/>
</dbReference>
<accession>A0A401FQR9</accession>
<evidence type="ECO:0000313" key="3">
    <source>
        <dbReference type="Proteomes" id="UP000288096"/>
    </source>
</evidence>
<keyword evidence="1" id="KW-1133">Transmembrane helix</keyword>
<protein>
    <recommendedName>
        <fullName evidence="4">Prepilin-type N-terminal cleavage/methylation domain-containing protein</fullName>
    </recommendedName>
</protein>
<comment type="caution">
    <text evidence="2">The sequence shown here is derived from an EMBL/GenBank/DDBJ whole genome shotgun (WGS) entry which is preliminary data.</text>
</comment>
<evidence type="ECO:0000256" key="1">
    <source>
        <dbReference type="SAM" id="Phobius"/>
    </source>
</evidence>
<dbReference type="Proteomes" id="UP000288096">
    <property type="component" value="Unassembled WGS sequence"/>
</dbReference>
<keyword evidence="1" id="KW-0472">Membrane</keyword>
<reference evidence="3" key="1">
    <citation type="submission" date="2017-11" db="EMBL/GenBank/DDBJ databases">
        <authorList>
            <person name="Watanabe M."/>
            <person name="Kojima H."/>
        </authorList>
    </citation>
    <scope>NUCLEOTIDE SEQUENCE [LARGE SCALE GENOMIC DNA]</scope>
    <source>
        <strain evidence="3">Tokyo 01</strain>
    </source>
</reference>
<dbReference type="OrthoDB" id="5416381at2"/>
<feature type="transmembrane region" description="Helical" evidence="1">
    <location>
        <begin position="21"/>
        <end position="39"/>
    </location>
</feature>
<keyword evidence="3" id="KW-1185">Reference proteome</keyword>
<name>A0A401FQR9_9BACT</name>
<organism evidence="2 3">
    <name type="scientific">Desulfonema ishimotonii</name>
    <dbReference type="NCBI Taxonomy" id="45657"/>
    <lineage>
        <taxon>Bacteria</taxon>
        <taxon>Pseudomonadati</taxon>
        <taxon>Thermodesulfobacteriota</taxon>
        <taxon>Desulfobacteria</taxon>
        <taxon>Desulfobacterales</taxon>
        <taxon>Desulfococcaceae</taxon>
        <taxon>Desulfonema</taxon>
    </lineage>
</organism>
<dbReference type="RefSeq" id="WP_124331171.1">
    <property type="nucleotide sequence ID" value="NZ_BEXT01000001.1"/>
</dbReference>
<dbReference type="EMBL" id="BEXT01000001">
    <property type="protein sequence ID" value="GBC59307.1"/>
    <property type="molecule type" value="Genomic_DNA"/>
</dbReference>
<evidence type="ECO:0008006" key="4">
    <source>
        <dbReference type="Google" id="ProtNLM"/>
    </source>
</evidence>
<gene>
    <name evidence="2" type="ORF">DENIS_0244</name>
</gene>